<dbReference type="EMBL" id="RJUF01000033">
    <property type="protein sequence ID" value="MCP9763636.1"/>
    <property type="molecule type" value="Genomic_DNA"/>
</dbReference>
<dbReference type="Proteomes" id="UP001204144">
    <property type="component" value="Unassembled WGS sequence"/>
</dbReference>
<reference evidence="2 3" key="1">
    <citation type="submission" date="2018-11" db="EMBL/GenBank/DDBJ databases">
        <title>Novel bacteria species description.</title>
        <authorList>
            <person name="Han J.-H."/>
        </authorList>
    </citation>
    <scope>NUCLEOTIDE SEQUENCE [LARGE SCALE GENOMIC DNA]</scope>
    <source>
        <strain evidence="2 3">KCTC23259</strain>
    </source>
</reference>
<feature type="domain" description="N-acetyltransferase" evidence="1">
    <location>
        <begin position="14"/>
        <end position="153"/>
    </location>
</feature>
<sequence length="153" mass="17961">MFLENYRFEKDDYYISTDKTLLNFEVIHGYLKRSYWSENIPLEIVKNAAKHSVTFGIYTSENVQVGYCRVVTDQSSFAYLADVFVLEEHRGLGLSKFLMECIMGIPEFKNLRTWLLATNDAHGLYRQFGFDAPKFPEKIMQISRPDIYKNMVE</sequence>
<dbReference type="InterPro" id="IPR053144">
    <property type="entry name" value="Acetyltransferase_Butenolide"/>
</dbReference>
<evidence type="ECO:0000313" key="2">
    <source>
        <dbReference type="EMBL" id="MCP9763636.1"/>
    </source>
</evidence>
<comment type="caution">
    <text evidence="2">The sequence shown here is derived from an EMBL/GenBank/DDBJ whole genome shotgun (WGS) entry which is preliminary data.</text>
</comment>
<proteinExistence type="predicted"/>
<dbReference type="InterPro" id="IPR016181">
    <property type="entry name" value="Acyl_CoA_acyltransferase"/>
</dbReference>
<accession>A0AAE3H462</accession>
<dbReference type="RefSeq" id="WP_255037412.1">
    <property type="nucleotide sequence ID" value="NZ_RJUF01000033.1"/>
</dbReference>
<protein>
    <submittedName>
        <fullName evidence="2">N-acetyltransferase</fullName>
    </submittedName>
</protein>
<dbReference type="InterPro" id="IPR000182">
    <property type="entry name" value="GNAT_dom"/>
</dbReference>
<dbReference type="AlphaFoldDB" id="A0AAE3H462"/>
<dbReference type="GO" id="GO:0016747">
    <property type="term" value="F:acyltransferase activity, transferring groups other than amino-acyl groups"/>
    <property type="evidence" value="ECO:0007669"/>
    <property type="project" value="InterPro"/>
</dbReference>
<organism evidence="2 3">
    <name type="scientific">Lacihabitans soyangensis</name>
    <dbReference type="NCBI Taxonomy" id="869394"/>
    <lineage>
        <taxon>Bacteria</taxon>
        <taxon>Pseudomonadati</taxon>
        <taxon>Bacteroidota</taxon>
        <taxon>Cytophagia</taxon>
        <taxon>Cytophagales</taxon>
        <taxon>Leadbetterellaceae</taxon>
        <taxon>Lacihabitans</taxon>
    </lineage>
</organism>
<dbReference type="PANTHER" id="PTHR43233">
    <property type="entry name" value="FAMILY N-ACETYLTRANSFERASE, PUTATIVE (AFU_ORTHOLOGUE AFUA_6G03350)-RELATED"/>
    <property type="match status" value="1"/>
</dbReference>
<keyword evidence="3" id="KW-1185">Reference proteome</keyword>
<gene>
    <name evidence="2" type="ORF">EGI31_11790</name>
</gene>
<dbReference type="PANTHER" id="PTHR43233:SF1">
    <property type="entry name" value="FAMILY N-ACETYLTRANSFERASE, PUTATIVE (AFU_ORTHOLOGUE AFUA_6G03350)-RELATED"/>
    <property type="match status" value="1"/>
</dbReference>
<dbReference type="SUPFAM" id="SSF55729">
    <property type="entry name" value="Acyl-CoA N-acyltransferases (Nat)"/>
    <property type="match status" value="1"/>
</dbReference>
<dbReference type="PROSITE" id="PS51186">
    <property type="entry name" value="GNAT"/>
    <property type="match status" value="1"/>
</dbReference>
<dbReference type="Gene3D" id="3.40.630.30">
    <property type="match status" value="1"/>
</dbReference>
<dbReference type="CDD" id="cd04301">
    <property type="entry name" value="NAT_SF"/>
    <property type="match status" value="1"/>
</dbReference>
<name>A0AAE3H462_9BACT</name>
<evidence type="ECO:0000313" key="3">
    <source>
        <dbReference type="Proteomes" id="UP001204144"/>
    </source>
</evidence>
<evidence type="ECO:0000259" key="1">
    <source>
        <dbReference type="PROSITE" id="PS51186"/>
    </source>
</evidence>
<dbReference type="Pfam" id="PF13508">
    <property type="entry name" value="Acetyltransf_7"/>
    <property type="match status" value="1"/>
</dbReference>